<dbReference type="EMBL" id="GBEZ01022779">
    <property type="protein sequence ID" value="JAC64074.1"/>
    <property type="molecule type" value="Transcribed_RNA"/>
</dbReference>
<feature type="non-terminal residue" evidence="1">
    <location>
        <position position="1"/>
    </location>
</feature>
<proteinExistence type="predicted"/>
<organism evidence="1">
    <name type="scientific">Tetraselmis sp. GSL018</name>
    <dbReference type="NCBI Taxonomy" id="582737"/>
    <lineage>
        <taxon>Eukaryota</taxon>
        <taxon>Viridiplantae</taxon>
        <taxon>Chlorophyta</taxon>
        <taxon>core chlorophytes</taxon>
        <taxon>Chlorodendrophyceae</taxon>
        <taxon>Chlorodendrales</taxon>
        <taxon>Chlorodendraceae</taxon>
        <taxon>Tetraselmis</taxon>
    </lineage>
</organism>
<name>A0A061R043_9CHLO</name>
<accession>A0A061R043</accession>
<dbReference type="AlphaFoldDB" id="A0A061R043"/>
<feature type="non-terminal residue" evidence="1">
    <location>
        <position position="86"/>
    </location>
</feature>
<gene>
    <name evidence="1" type="ORF">TSPGSL018_19100</name>
</gene>
<evidence type="ECO:0000313" key="1">
    <source>
        <dbReference type="EMBL" id="JAC64074.1"/>
    </source>
</evidence>
<protein>
    <submittedName>
        <fullName evidence="1">Uncharacterized protein</fullName>
    </submittedName>
</protein>
<reference evidence="1" key="1">
    <citation type="submission" date="2014-05" db="EMBL/GenBank/DDBJ databases">
        <title>The transcriptome of the halophilic microalga Tetraselmis sp. GSL018 isolated from the Great Salt Lake, Utah.</title>
        <authorList>
            <person name="Jinkerson R.E."/>
            <person name="D'Adamo S."/>
            <person name="Posewitz M.C."/>
        </authorList>
    </citation>
    <scope>NUCLEOTIDE SEQUENCE</scope>
    <source>
        <strain evidence="1">GSL018</strain>
    </source>
</reference>
<sequence length="86" mass="9615">LSPSEDDAFRPRHLDPTRVLFRIPPVPSHPRARRRLPVLPLKHGAGLAVPPLLWCGGWGGTQRDTRGRDALMLRTRGAWPARSPAR</sequence>